<dbReference type="RefSeq" id="WP_182662179.1">
    <property type="nucleotide sequence ID" value="NZ_JACIVI010000001.1"/>
</dbReference>
<sequence length="229" mass="24645">MRRRGLLAGGLLPALSLLPSWTVQAQPLSLGEQFALRARTGAALGHSLAEVLGLSHLGLLVNGTSICAALASATGAAFLDRRPGGSLRVEALAAAEEAASAVHALRGQEGIGLLFGGQAGHRENLPLVRASLQALQAEDYRGTVFLHLRLWLAGQLTQLAQEDAALADWLAVHPRLVALSVDPKHDRYELLRVGLDDGRQVVRERLEQRTMDPSWARLFRRLFDPEAPA</sequence>
<evidence type="ECO:0000313" key="2">
    <source>
        <dbReference type="Proteomes" id="UP000586093"/>
    </source>
</evidence>
<comment type="caution">
    <text evidence="1">The sequence shown here is derived from an EMBL/GenBank/DDBJ whole genome shotgun (WGS) entry which is preliminary data.</text>
</comment>
<dbReference type="EMBL" id="JACIVI010000001">
    <property type="protein sequence ID" value="MBB1161413.1"/>
    <property type="molecule type" value="Genomic_DNA"/>
</dbReference>
<name>A0A839HHX3_9BURK</name>
<protein>
    <submittedName>
        <fullName evidence="1">Uncharacterized protein</fullName>
    </submittedName>
</protein>
<gene>
    <name evidence="1" type="ORF">H4F90_05400</name>
</gene>
<evidence type="ECO:0000313" key="1">
    <source>
        <dbReference type="EMBL" id="MBB1161413.1"/>
    </source>
</evidence>
<reference evidence="1 2" key="1">
    <citation type="submission" date="2020-08" db="EMBL/GenBank/DDBJ databases">
        <title>Aquariorum lacteus gen. nov., sp. nov., a new member of the family Comamonadaceae, isolated from freshwater aquarium.</title>
        <authorList>
            <person name="Chun S.-J."/>
        </authorList>
    </citation>
    <scope>NUCLEOTIDE SEQUENCE [LARGE SCALE GENOMIC DNA]</scope>
    <source>
        <strain evidence="1 2">SJAQ100</strain>
    </source>
</reference>
<dbReference type="Proteomes" id="UP000586093">
    <property type="component" value="Unassembled WGS sequence"/>
</dbReference>
<accession>A0A839HHX3</accession>
<organism evidence="1 2">
    <name type="scientific">Aquariibacter albus</name>
    <dbReference type="NCBI Taxonomy" id="2759899"/>
    <lineage>
        <taxon>Bacteria</taxon>
        <taxon>Pseudomonadati</taxon>
        <taxon>Pseudomonadota</taxon>
        <taxon>Betaproteobacteria</taxon>
        <taxon>Burkholderiales</taxon>
        <taxon>Sphaerotilaceae</taxon>
        <taxon>Aquariibacter</taxon>
    </lineage>
</organism>
<dbReference type="AlphaFoldDB" id="A0A839HHX3"/>
<keyword evidence="2" id="KW-1185">Reference proteome</keyword>
<proteinExistence type="predicted"/>